<accession>A0A1L8REC7</accession>
<protein>
    <recommendedName>
        <fullName evidence="1">DUF5105 domain-containing protein</fullName>
    </recommendedName>
</protein>
<evidence type="ECO:0000259" key="1">
    <source>
        <dbReference type="Pfam" id="PF17118"/>
    </source>
</evidence>
<comment type="caution">
    <text evidence="2">The sequence shown here is derived from an EMBL/GenBank/DDBJ whole genome shotgun (WGS) entry which is preliminary data.</text>
</comment>
<dbReference type="Proteomes" id="UP000181884">
    <property type="component" value="Unassembled WGS sequence"/>
</dbReference>
<dbReference type="EMBL" id="JXKH01000005">
    <property type="protein sequence ID" value="OJG18108.1"/>
    <property type="molecule type" value="Genomic_DNA"/>
</dbReference>
<evidence type="ECO:0000313" key="2">
    <source>
        <dbReference type="EMBL" id="OJG18108.1"/>
    </source>
</evidence>
<proteinExistence type="predicted"/>
<dbReference type="InterPro" id="IPR031343">
    <property type="entry name" value="DUF5105"/>
</dbReference>
<dbReference type="STRING" id="214095.RU97_GL002181"/>
<evidence type="ECO:0000313" key="3">
    <source>
        <dbReference type="Proteomes" id="UP000181884"/>
    </source>
</evidence>
<feature type="domain" description="DUF5105" evidence="1">
    <location>
        <begin position="2"/>
        <end position="182"/>
    </location>
</feature>
<name>A0A1L8REC7_9ENTE</name>
<keyword evidence="3" id="KW-1185">Reference proteome</keyword>
<sequence>MEEAAQQLTDRLVYQKQAAEFEENFVDGATLAKSLDQNSAEFERSFAQGLAVTGGTIPQEQAQALTDTLMKQVREKTSFTVKKLSEEDGIGKVEIEVNGLDFVSVMGTTAKELTDKMLKDAAFAKDDQKVLTETVTLLEKNLQAASAKEEAQALPLTLASKDGKWQIPEDQQPAVENLYLAFISGEKDQSALSAAMAEMVQEIAKEIQK</sequence>
<gene>
    <name evidence="2" type="ORF">RU97_GL002181</name>
</gene>
<dbReference type="Pfam" id="PF17118">
    <property type="entry name" value="DUF5105"/>
    <property type="match status" value="1"/>
</dbReference>
<reference evidence="2 3" key="1">
    <citation type="submission" date="2014-12" db="EMBL/GenBank/DDBJ databases">
        <title>Draft genome sequences of 29 type strains of Enterococci.</title>
        <authorList>
            <person name="Zhong Z."/>
            <person name="Sun Z."/>
            <person name="Liu W."/>
            <person name="Zhang W."/>
            <person name="Zhang H."/>
        </authorList>
    </citation>
    <scope>NUCLEOTIDE SEQUENCE [LARGE SCALE GENOMIC DNA]</scope>
    <source>
        <strain evidence="2 3">DSM 17029</strain>
    </source>
</reference>
<dbReference type="AlphaFoldDB" id="A0A1L8REC7"/>
<organism evidence="2 3">
    <name type="scientific">Enterococcus canis</name>
    <dbReference type="NCBI Taxonomy" id="214095"/>
    <lineage>
        <taxon>Bacteria</taxon>
        <taxon>Bacillati</taxon>
        <taxon>Bacillota</taxon>
        <taxon>Bacilli</taxon>
        <taxon>Lactobacillales</taxon>
        <taxon>Enterococcaceae</taxon>
        <taxon>Enterococcus</taxon>
    </lineage>
</organism>